<comment type="caution">
    <text evidence="2">The sequence shown here is derived from an EMBL/GenBank/DDBJ whole genome shotgun (WGS) entry which is preliminary data.</text>
</comment>
<dbReference type="Proteomes" id="UP000319732">
    <property type="component" value="Unassembled WGS sequence"/>
</dbReference>
<keyword evidence="3" id="KW-1185">Reference proteome</keyword>
<proteinExistence type="predicted"/>
<protein>
    <submittedName>
        <fullName evidence="2">Alpha/beta hydrolase</fullName>
    </submittedName>
</protein>
<sequence length="341" mass="38383">MTRLNKHPLHKYEAPPGHLIDVGGYKLHIHCSKAKRQNHIKHLPTVIIEGGRGCSSPMYYRLHENLSKNFTVCSYDRAGIGWSENSDIRKDANNIANELHNLLRRTEKILDLKGPYIFVGHSLGGIYLQAYAAKHPRDVSGIVLLDASHPRQYDTGVFEEDVLDFFRSNKSKNGLGNISQFLISLGFTSRAKKKQLQNTEKKLNTGPLSLLPDEAKQQLMSIAKRPQTYLTSQRESEQFTTSAQQIMEYGSLGDIPLLVITALNFDILPEGIDRNSYTETWLRLQKELAELSTHSKHKVMGDACHTSIVTSNKHAKRVAIEISNFFEAAIEETNYGNIAAL</sequence>
<dbReference type="EMBL" id="VHSG01000032">
    <property type="protein sequence ID" value="TQV68022.1"/>
    <property type="molecule type" value="Genomic_DNA"/>
</dbReference>
<dbReference type="GO" id="GO:0016020">
    <property type="term" value="C:membrane"/>
    <property type="evidence" value="ECO:0007669"/>
    <property type="project" value="TreeGrafter"/>
</dbReference>
<dbReference type="OrthoDB" id="7185741at2"/>
<dbReference type="InterPro" id="IPR050266">
    <property type="entry name" value="AB_hydrolase_sf"/>
</dbReference>
<keyword evidence="2" id="KW-0378">Hydrolase</keyword>
<evidence type="ECO:0000313" key="2">
    <source>
        <dbReference type="EMBL" id="TQV68022.1"/>
    </source>
</evidence>
<dbReference type="AlphaFoldDB" id="A0A545SSS8"/>
<dbReference type="InterPro" id="IPR029058">
    <property type="entry name" value="AB_hydrolase_fold"/>
</dbReference>
<feature type="domain" description="AB hydrolase-1" evidence="1">
    <location>
        <begin position="44"/>
        <end position="307"/>
    </location>
</feature>
<dbReference type="SUPFAM" id="SSF53474">
    <property type="entry name" value="alpha/beta-Hydrolases"/>
    <property type="match status" value="1"/>
</dbReference>
<evidence type="ECO:0000259" key="1">
    <source>
        <dbReference type="Pfam" id="PF00561"/>
    </source>
</evidence>
<dbReference type="Gene3D" id="3.40.50.1820">
    <property type="entry name" value="alpha/beta hydrolase"/>
    <property type="match status" value="1"/>
</dbReference>
<name>A0A545SSS8_9GAMM</name>
<dbReference type="GO" id="GO:0016787">
    <property type="term" value="F:hydrolase activity"/>
    <property type="evidence" value="ECO:0007669"/>
    <property type="project" value="UniProtKB-KW"/>
</dbReference>
<organism evidence="2 3">
    <name type="scientific">Exilibacterium tricleocarpae</name>
    <dbReference type="NCBI Taxonomy" id="2591008"/>
    <lineage>
        <taxon>Bacteria</taxon>
        <taxon>Pseudomonadati</taxon>
        <taxon>Pseudomonadota</taxon>
        <taxon>Gammaproteobacteria</taxon>
        <taxon>Cellvibrionales</taxon>
        <taxon>Cellvibrionaceae</taxon>
        <taxon>Exilibacterium</taxon>
    </lineage>
</organism>
<dbReference type="Pfam" id="PF00561">
    <property type="entry name" value="Abhydrolase_1"/>
    <property type="match status" value="1"/>
</dbReference>
<evidence type="ECO:0000313" key="3">
    <source>
        <dbReference type="Proteomes" id="UP000319732"/>
    </source>
</evidence>
<gene>
    <name evidence="2" type="ORF">FKG94_24630</name>
</gene>
<reference evidence="2 3" key="1">
    <citation type="submission" date="2019-06" db="EMBL/GenBank/DDBJ databases">
        <title>Whole genome sequence for Cellvibrionaceae sp. R142.</title>
        <authorList>
            <person name="Wang G."/>
        </authorList>
    </citation>
    <scope>NUCLEOTIDE SEQUENCE [LARGE SCALE GENOMIC DNA]</scope>
    <source>
        <strain evidence="2 3">R142</strain>
    </source>
</reference>
<dbReference type="PANTHER" id="PTHR43798:SF33">
    <property type="entry name" value="HYDROLASE, PUTATIVE (AFU_ORTHOLOGUE AFUA_2G14860)-RELATED"/>
    <property type="match status" value="1"/>
</dbReference>
<dbReference type="RefSeq" id="WP_142929616.1">
    <property type="nucleotide sequence ID" value="NZ_ML660108.1"/>
</dbReference>
<dbReference type="PANTHER" id="PTHR43798">
    <property type="entry name" value="MONOACYLGLYCEROL LIPASE"/>
    <property type="match status" value="1"/>
</dbReference>
<dbReference type="InterPro" id="IPR000073">
    <property type="entry name" value="AB_hydrolase_1"/>
</dbReference>
<accession>A0A545SSS8</accession>